<dbReference type="InterPro" id="IPR051309">
    <property type="entry name" value="ABCF_ATPase"/>
</dbReference>
<dbReference type="EMBL" id="CP041345">
    <property type="protein sequence ID" value="QKG79716.1"/>
    <property type="molecule type" value="Genomic_DNA"/>
</dbReference>
<dbReference type="PANTHER" id="PTHR42855:SF1">
    <property type="entry name" value="ABC TRANSPORTER DOMAIN-CONTAINING PROTEIN"/>
    <property type="match status" value="1"/>
</dbReference>
<dbReference type="AlphaFoldDB" id="A0A7D3XLV9"/>
<keyword evidence="11" id="KW-0648">Protein biosynthesis</keyword>
<evidence type="ECO:0000256" key="5">
    <source>
        <dbReference type="ARBA" id="ARBA00022737"/>
    </source>
</evidence>
<dbReference type="InterPro" id="IPR003593">
    <property type="entry name" value="AAA+_ATPase"/>
</dbReference>
<dbReference type="GO" id="GO:0006417">
    <property type="term" value="P:regulation of translation"/>
    <property type="evidence" value="ECO:0007669"/>
    <property type="project" value="UniProtKB-KW"/>
</dbReference>
<keyword evidence="6" id="KW-0547">Nucleotide-binding</keyword>
<dbReference type="CDD" id="cd03221">
    <property type="entry name" value="ABCF_EF-3"/>
    <property type="match status" value="2"/>
</dbReference>
<evidence type="ECO:0000256" key="4">
    <source>
        <dbReference type="ARBA" id="ARBA00022730"/>
    </source>
</evidence>
<keyword evidence="10" id="KW-0694">RNA-binding</keyword>
<accession>A0A7D3XLV9</accession>
<evidence type="ECO:0000256" key="7">
    <source>
        <dbReference type="ARBA" id="ARBA00022801"/>
    </source>
</evidence>
<proteinExistence type="inferred from homology"/>
<evidence type="ECO:0000256" key="10">
    <source>
        <dbReference type="ARBA" id="ARBA00022884"/>
    </source>
</evidence>
<dbReference type="PROSITE" id="PS50893">
    <property type="entry name" value="ABC_TRANSPORTER_2"/>
    <property type="match status" value="2"/>
</dbReference>
<keyword evidence="7" id="KW-0378">Hydrolase</keyword>
<protein>
    <submittedName>
        <fullName evidence="14">ABC-F family ATP-binding cassette domain-containing protein</fullName>
    </submittedName>
</protein>
<dbReference type="Gene3D" id="3.40.50.300">
    <property type="entry name" value="P-loop containing nucleotide triphosphate hydrolases"/>
    <property type="match status" value="2"/>
</dbReference>
<dbReference type="InterPro" id="IPR032781">
    <property type="entry name" value="ABC_tran_Xtn"/>
</dbReference>
<dbReference type="KEGG" id="ttz:FHG85_05385"/>
<keyword evidence="15" id="KW-1185">Reference proteome</keyword>
<dbReference type="InterPro" id="IPR003439">
    <property type="entry name" value="ABC_transporter-like_ATP-bd"/>
</dbReference>
<evidence type="ECO:0000256" key="12">
    <source>
        <dbReference type="SAM" id="MobiDB-lite"/>
    </source>
</evidence>
<keyword evidence="9" id="KW-0810">Translation regulation</keyword>
<evidence type="ECO:0000259" key="13">
    <source>
        <dbReference type="PROSITE" id="PS50893"/>
    </source>
</evidence>
<dbReference type="InterPro" id="IPR027417">
    <property type="entry name" value="P-loop_NTPase"/>
</dbReference>
<feature type="region of interest" description="Disordered" evidence="12">
    <location>
        <begin position="529"/>
        <end position="556"/>
    </location>
</feature>
<dbReference type="GO" id="GO:0006412">
    <property type="term" value="P:translation"/>
    <property type="evidence" value="ECO:0007669"/>
    <property type="project" value="UniProtKB-KW"/>
</dbReference>
<dbReference type="InterPro" id="IPR032524">
    <property type="entry name" value="ABC_tran_C"/>
</dbReference>
<sequence>MATIYLQAEKIYKSFGDLEVLSDVSLSLFKNQRTALVARNGTGKSTLLNILAGADTPDSGKVTFRNDISFGYLPQEPQLNLSSTVLENVFNADDEISLAIRKYELALEKADKDELQHAIDEMDRLNIWDREQKAKQILSVLKLNEFNQRVDFLSGGQRKRVALAAILISNPDLLILDEPTNHLDLEMVEWLEDYLTRSQKTLLMVTHDRYFLDRVCTDIIEIDNKQVYTYNGNYSYFIEKRDERIRAKQAEIDKASNLLRRETEWMQRMPQARGTKAKYRIDAFYKLRETASQNLQTDNLEINVSASRLGKKIMEVKGLSKSFGSKVILKDFSYTFNRFERLGIVGANGTGKTTFLNLITSSLPPDLGVIDPGPTLKIAYYRQGGMNIPDDTKVIDVVREIADVITLANGKTITASQFLNNFLFPPDKQYTYVRKLSGGEKRRLYLLTILMQNPNFLILDEPTNDLDIFTLNVLEDYLANFPGVVIVVSHDRYFMDKIVDGLLIFEGDGEISGFPGNYTEYRQWLKEQEKETDNQAKQRAKTKNKPQQKERNKNKLTYAQKKELEQLTIDIEKLEKEKKEIEELLNSGTLNPDELVEKSTRYSEITKMLEDKEMRWLELSEYES</sequence>
<evidence type="ECO:0000256" key="2">
    <source>
        <dbReference type="ARBA" id="ARBA00022490"/>
    </source>
</evidence>
<dbReference type="Proteomes" id="UP000500961">
    <property type="component" value="Chromosome"/>
</dbReference>
<dbReference type="FunFam" id="3.40.50.300:FF:000183">
    <property type="entry name" value="ABC transporter ATP-binding protein yjjK"/>
    <property type="match status" value="1"/>
</dbReference>
<dbReference type="RefSeq" id="WP_173073747.1">
    <property type="nucleotide sequence ID" value="NZ_CP041345.1"/>
</dbReference>
<dbReference type="Pfam" id="PF00005">
    <property type="entry name" value="ABC_tran"/>
    <property type="match status" value="2"/>
</dbReference>
<feature type="domain" description="ABC transporter" evidence="13">
    <location>
        <begin position="6"/>
        <end position="249"/>
    </location>
</feature>
<dbReference type="GO" id="GO:0000049">
    <property type="term" value="F:tRNA binding"/>
    <property type="evidence" value="ECO:0007669"/>
    <property type="project" value="UniProtKB-KW"/>
</dbReference>
<dbReference type="SMART" id="SM00382">
    <property type="entry name" value="AAA"/>
    <property type="match status" value="2"/>
</dbReference>
<dbReference type="Gene3D" id="1.10.287.380">
    <property type="entry name" value="Valyl-tRNA synthetase, C-terminal domain"/>
    <property type="match status" value="1"/>
</dbReference>
<keyword evidence="8 14" id="KW-0067">ATP-binding</keyword>
<dbReference type="SUPFAM" id="SSF52540">
    <property type="entry name" value="P-loop containing nucleoside triphosphate hydrolases"/>
    <property type="match status" value="2"/>
</dbReference>
<dbReference type="InterPro" id="IPR017871">
    <property type="entry name" value="ABC_transporter-like_CS"/>
</dbReference>
<evidence type="ECO:0000256" key="6">
    <source>
        <dbReference type="ARBA" id="ARBA00022741"/>
    </source>
</evidence>
<keyword evidence="3" id="KW-0820">tRNA-binding</keyword>
<dbReference type="PANTHER" id="PTHR42855">
    <property type="entry name" value="ABC TRANSPORTER ATP-BINDING SUBUNIT"/>
    <property type="match status" value="1"/>
</dbReference>
<evidence type="ECO:0000256" key="1">
    <source>
        <dbReference type="ARBA" id="ARBA00005868"/>
    </source>
</evidence>
<name>A0A7D3XLV9_9BACT</name>
<dbReference type="InterPro" id="IPR037118">
    <property type="entry name" value="Val-tRNA_synth_C_sf"/>
</dbReference>
<evidence type="ECO:0000313" key="15">
    <source>
        <dbReference type="Proteomes" id="UP000500961"/>
    </source>
</evidence>
<reference evidence="14 15" key="1">
    <citation type="submission" date="2019-07" db="EMBL/GenBank/DDBJ databases">
        <title>Thalassofilum flectens gen. nov., sp. nov., a novel moderate thermophilic anaerobe from a shallow sea hot spring in Kunashir Island (Russia), representing a new family in the order Bacteroidales, and proposal of Thalassofilacea fam. nov.</title>
        <authorList>
            <person name="Kochetkova T.V."/>
            <person name="Podosokorskaya O.A."/>
            <person name="Novikov A."/>
            <person name="Elcheninov A.G."/>
            <person name="Toshchakov S.V."/>
            <person name="Kublanov I.V."/>
        </authorList>
    </citation>
    <scope>NUCLEOTIDE SEQUENCE [LARGE SCALE GENOMIC DNA]</scope>
    <source>
        <strain evidence="14 15">38-H</strain>
    </source>
</reference>
<evidence type="ECO:0000256" key="3">
    <source>
        <dbReference type="ARBA" id="ARBA00022555"/>
    </source>
</evidence>
<comment type="similarity">
    <text evidence="1">Belongs to the ABC transporter superfamily. ABCF family. Translational throttle EttA subfamily.</text>
</comment>
<evidence type="ECO:0000256" key="11">
    <source>
        <dbReference type="ARBA" id="ARBA00022917"/>
    </source>
</evidence>
<dbReference type="PROSITE" id="PS00211">
    <property type="entry name" value="ABC_TRANSPORTER_1"/>
    <property type="match status" value="1"/>
</dbReference>
<keyword evidence="2" id="KW-0963">Cytoplasm</keyword>
<dbReference type="GO" id="GO:0003677">
    <property type="term" value="F:DNA binding"/>
    <property type="evidence" value="ECO:0007669"/>
    <property type="project" value="InterPro"/>
</dbReference>
<gene>
    <name evidence="14" type="ORF">FHG85_05385</name>
</gene>
<dbReference type="GO" id="GO:0005524">
    <property type="term" value="F:ATP binding"/>
    <property type="evidence" value="ECO:0007669"/>
    <property type="project" value="UniProtKB-KW"/>
</dbReference>
<evidence type="ECO:0000313" key="14">
    <source>
        <dbReference type="EMBL" id="QKG79716.1"/>
    </source>
</evidence>
<dbReference type="Pfam" id="PF16326">
    <property type="entry name" value="ABC_tran_CTD"/>
    <property type="match status" value="1"/>
</dbReference>
<dbReference type="GO" id="GO:0019843">
    <property type="term" value="F:rRNA binding"/>
    <property type="evidence" value="ECO:0007669"/>
    <property type="project" value="UniProtKB-KW"/>
</dbReference>
<evidence type="ECO:0000256" key="9">
    <source>
        <dbReference type="ARBA" id="ARBA00022845"/>
    </source>
</evidence>
<keyword evidence="4" id="KW-0699">rRNA-binding</keyword>
<dbReference type="GO" id="GO:0016887">
    <property type="term" value="F:ATP hydrolysis activity"/>
    <property type="evidence" value="ECO:0007669"/>
    <property type="project" value="InterPro"/>
</dbReference>
<feature type="domain" description="ABC transporter" evidence="13">
    <location>
        <begin position="314"/>
        <end position="532"/>
    </location>
</feature>
<organism evidence="14 15">
    <name type="scientific">Tenuifilum thalassicum</name>
    <dbReference type="NCBI Taxonomy" id="2590900"/>
    <lineage>
        <taxon>Bacteria</taxon>
        <taxon>Pseudomonadati</taxon>
        <taxon>Bacteroidota</taxon>
        <taxon>Bacteroidia</taxon>
        <taxon>Bacteroidales</taxon>
        <taxon>Tenuifilaceae</taxon>
        <taxon>Tenuifilum</taxon>
    </lineage>
</organism>
<evidence type="ECO:0000256" key="8">
    <source>
        <dbReference type="ARBA" id="ARBA00022840"/>
    </source>
</evidence>
<keyword evidence="5" id="KW-0677">Repeat</keyword>
<dbReference type="Pfam" id="PF12848">
    <property type="entry name" value="ABC_tran_Xtn"/>
    <property type="match status" value="1"/>
</dbReference>
<dbReference type="FunFam" id="3.40.50.300:FF:000011">
    <property type="entry name" value="Putative ABC transporter ATP-binding component"/>
    <property type="match status" value="1"/>
</dbReference>